<keyword evidence="1 5" id="KW-0820">tRNA-binding</keyword>
<protein>
    <recommendedName>
        <fullName evidence="5">Rqc2 homolog RqcH</fullName>
        <shortName evidence="5">RqcH</shortName>
    </recommendedName>
</protein>
<dbReference type="Pfam" id="PF05670">
    <property type="entry name" value="NFACT-R_1"/>
    <property type="match status" value="1"/>
</dbReference>
<dbReference type="Gene3D" id="2.30.310.10">
    <property type="entry name" value="ibrinogen binding protein from staphylococcus aureus domain"/>
    <property type="match status" value="1"/>
</dbReference>
<keyword evidence="5" id="KW-0175">Coiled coil</keyword>
<dbReference type="Pfam" id="PF05833">
    <property type="entry name" value="NFACT_N"/>
    <property type="match status" value="1"/>
</dbReference>
<evidence type="ECO:0000259" key="6">
    <source>
        <dbReference type="Pfam" id="PF05670"/>
    </source>
</evidence>
<name>A0ABS8EV22_9FIRM</name>
<evidence type="ECO:0000313" key="8">
    <source>
        <dbReference type="Proteomes" id="UP001299235"/>
    </source>
</evidence>
<accession>A0ABS8EV22</accession>
<comment type="subunit">
    <text evidence="5">Associates with stalled 50S ribosomal subunits. Binds to RqcP.</text>
</comment>
<evidence type="ECO:0000313" key="7">
    <source>
        <dbReference type="EMBL" id="MCC2148054.1"/>
    </source>
</evidence>
<dbReference type="Proteomes" id="UP001299235">
    <property type="component" value="Unassembled WGS sequence"/>
</dbReference>
<keyword evidence="2 5" id="KW-0699">rRNA-binding</keyword>
<organism evidence="7 8">
    <name type="scientific">Hominisplanchenecus faecis</name>
    <dbReference type="NCBI Taxonomy" id="2885351"/>
    <lineage>
        <taxon>Bacteria</taxon>
        <taxon>Bacillati</taxon>
        <taxon>Bacillota</taxon>
        <taxon>Clostridia</taxon>
        <taxon>Lachnospirales</taxon>
        <taxon>Lachnospiraceae</taxon>
        <taxon>Hominisplanchenecus</taxon>
    </lineage>
</organism>
<feature type="coiled-coil region" evidence="5">
    <location>
        <begin position="390"/>
        <end position="417"/>
    </location>
</feature>
<dbReference type="RefSeq" id="WP_248834672.1">
    <property type="nucleotide sequence ID" value="NZ_JAJEQE010000004.1"/>
</dbReference>
<reference evidence="7 8" key="1">
    <citation type="submission" date="2021-10" db="EMBL/GenBank/DDBJ databases">
        <title>Anaerobic single-cell dispensing facilitates the cultivation of human gut bacteria.</title>
        <authorList>
            <person name="Afrizal A."/>
        </authorList>
    </citation>
    <scope>NUCLEOTIDE SEQUENCE [LARGE SCALE GENOMIC DNA]</scope>
    <source>
        <strain evidence="7 8">CLA-AA-H246</strain>
    </source>
</reference>
<keyword evidence="8" id="KW-1185">Reference proteome</keyword>
<dbReference type="HAMAP" id="MF_00844_B">
    <property type="entry name" value="RqcH_B"/>
    <property type="match status" value="1"/>
</dbReference>
<evidence type="ECO:0000256" key="1">
    <source>
        <dbReference type="ARBA" id="ARBA00022555"/>
    </source>
</evidence>
<comment type="function">
    <text evidence="5">Key component of the ribosome quality control system (RQC), a ribosome-associated complex that mediates the extraction of incompletely synthesized nascent chains from stalled ribosomes and their subsequent degradation. RqcH recruits Ala-charged tRNA, and with RqcP directs the elongation of stalled nascent chains on 50S ribosomal subunits, leading to non-templated C-terminal alanine extensions (Ala tail). The Ala tail promotes nascent chain degradation. May add between 1 and at least 8 Ala residues. Binds to stalled 50S ribosomal subunits.</text>
</comment>
<evidence type="ECO:0000256" key="5">
    <source>
        <dbReference type="HAMAP-Rule" id="MF_00844"/>
    </source>
</evidence>
<comment type="caution">
    <text evidence="7">The sequence shown here is derived from an EMBL/GenBank/DDBJ whole genome shotgun (WGS) entry which is preliminary data.</text>
</comment>
<dbReference type="InterPro" id="IPR043682">
    <property type="entry name" value="RqcH_bacterial"/>
</dbReference>
<proteinExistence type="inferred from homology"/>
<keyword evidence="4 5" id="KW-0648">Protein biosynthesis</keyword>
<dbReference type="PANTHER" id="PTHR15239:SF6">
    <property type="entry name" value="RIBOSOME QUALITY CONTROL COMPLEX SUBUNIT NEMF"/>
    <property type="match status" value="1"/>
</dbReference>
<gene>
    <name evidence="5" type="primary">rqcH</name>
    <name evidence="7" type="ORF">LKD42_02115</name>
</gene>
<sequence>MALDGTVISCMAWELNHALAGGKINKIAQPEKDELMLTIKNNRKQYRLLVSASASLPLVYLTDQNKTGPMTAPNFCMLLRKHIGSGRILRIWQPGMERILNMEIEHLNELGDICRKLLIIELMGKHSNIIFCQEDGMILDSIKHVSAQVSSVREVLPGRMYFIPETQHKYDPQTITEEEFFSSVCQKPMPLSKAIYTTLTGISPLIAEELCHRSNLESDQSANSFQEIEQIHLFHTLKRMMEDLETHAFTPNIVYDGKVPLEYAAFLLTQYKDMHTETYDTMSEVLERYYAEKNTITRIRQKSSDLRRIVQTALDRSRKKYDLQKKQLKDTEKRDKFRIYGELLNTYGYEAVPGSRELSAVNYYTGETVKIPLDPTLTAQENAKKYFDRYGKLKRTYEALEHLIKETKEEIQHLESISTALDIALNEEDLVQVKEELTQYGYIRRKYTGKRVKITSKPFHYLSSDGYDIYVGKNNYQNEELTFKFATGNDWWFHAKGAPGSHVIVKAGQGLPPDRTFEEAARLAAWYSSHRGADKVEVDYVEKKQVKKVNGGKPGFVIYHTNYSMVIDSDISGIRQVKEK</sequence>
<dbReference type="InterPro" id="IPR008532">
    <property type="entry name" value="NFACT_RNA-bd"/>
</dbReference>
<dbReference type="InterPro" id="IPR051608">
    <property type="entry name" value="RQC_Subunit_NEMF"/>
</dbReference>
<dbReference type="EMBL" id="JAJEQE010000004">
    <property type="protein sequence ID" value="MCC2148054.1"/>
    <property type="molecule type" value="Genomic_DNA"/>
</dbReference>
<feature type="domain" description="NFACT RNA-binding" evidence="6">
    <location>
        <begin position="457"/>
        <end position="551"/>
    </location>
</feature>
<evidence type="ECO:0000256" key="3">
    <source>
        <dbReference type="ARBA" id="ARBA00022884"/>
    </source>
</evidence>
<dbReference type="PANTHER" id="PTHR15239">
    <property type="entry name" value="NUCLEAR EXPORT MEDIATOR FACTOR NEMF"/>
    <property type="match status" value="1"/>
</dbReference>
<comment type="similarity">
    <text evidence="5">Belongs to the NEMF family.</text>
</comment>
<keyword evidence="3 5" id="KW-0694">RNA-binding</keyword>
<evidence type="ECO:0000256" key="2">
    <source>
        <dbReference type="ARBA" id="ARBA00022730"/>
    </source>
</evidence>
<evidence type="ECO:0000256" key="4">
    <source>
        <dbReference type="ARBA" id="ARBA00022917"/>
    </source>
</evidence>
<dbReference type="Gene3D" id="1.10.8.50">
    <property type="match status" value="1"/>
</dbReference>